<keyword evidence="1" id="KW-0677">Repeat</keyword>
<feature type="domain" description="DUF7666" evidence="2">
    <location>
        <begin position="12"/>
        <end position="104"/>
    </location>
</feature>
<keyword evidence="4" id="KW-1185">Reference proteome</keyword>
<evidence type="ECO:0000259" key="2">
    <source>
        <dbReference type="Pfam" id="PF24703"/>
    </source>
</evidence>
<organism evidence="3 4">
    <name type="scientific">Ralstonia chuxiongensis</name>
    <dbReference type="NCBI Taxonomy" id="2957504"/>
    <lineage>
        <taxon>Bacteria</taxon>
        <taxon>Pseudomonadati</taxon>
        <taxon>Pseudomonadota</taxon>
        <taxon>Betaproteobacteria</taxon>
        <taxon>Burkholderiales</taxon>
        <taxon>Burkholderiaceae</taxon>
        <taxon>Ralstonia</taxon>
    </lineage>
</organism>
<name>A0AA41WVV5_9RALS</name>
<evidence type="ECO:0000313" key="3">
    <source>
        <dbReference type="EMBL" id="MCP1173768.1"/>
    </source>
</evidence>
<accession>A0AA41WVV5</accession>
<dbReference type="InterPro" id="IPR050938">
    <property type="entry name" value="Collagen_Structural_Proteins"/>
</dbReference>
<evidence type="ECO:0000256" key="1">
    <source>
        <dbReference type="ARBA" id="ARBA00022737"/>
    </source>
</evidence>
<dbReference type="PANTHER" id="PTHR37456">
    <property type="entry name" value="SI:CH211-266K2.1"/>
    <property type="match status" value="1"/>
</dbReference>
<evidence type="ECO:0000313" key="4">
    <source>
        <dbReference type="Proteomes" id="UP001162793"/>
    </source>
</evidence>
<reference evidence="4" key="1">
    <citation type="journal article" date="2023" name="Front. Microbiol.">
        <title>Ralstonia chuxiongensis sp. nov., Ralstonia mojiangensis sp. nov., and Ralstonia soli sp. nov., isolated from tobacco fields, are three novel species in the family Burkholderiaceae.</title>
        <authorList>
            <person name="Lu C.H."/>
            <person name="Zhang Y.Y."/>
            <person name="Jiang N."/>
            <person name="Chen W."/>
            <person name="Shao X."/>
            <person name="Zhao Z.M."/>
            <person name="Lu W.L."/>
            <person name="Hu X."/>
            <person name="Xi Y.X."/>
            <person name="Zou S.Y."/>
            <person name="Wei Q.J."/>
            <person name="Lin Z.L."/>
            <person name="Gong L."/>
            <person name="Gai X.T."/>
            <person name="Zhang L.Q."/>
            <person name="Li J.Y."/>
            <person name="Jin Y."/>
            <person name="Xia Z.Y."/>
        </authorList>
    </citation>
    <scope>NUCLEOTIDE SEQUENCE [LARGE SCALE GENOMIC DNA]</scope>
    <source>
        <strain evidence="4">21YRMH01-3</strain>
    </source>
</reference>
<dbReference type="PANTHER" id="PTHR37456:SF3">
    <property type="entry name" value="COLLAGEN ALPHA-1(XXV) CHAIN"/>
    <property type="match status" value="1"/>
</dbReference>
<dbReference type="InterPro" id="IPR056083">
    <property type="entry name" value="DUF7666"/>
</dbReference>
<dbReference type="AlphaFoldDB" id="A0AA41WVV5"/>
<proteinExistence type="predicted"/>
<dbReference type="RefSeq" id="WP_253538443.1">
    <property type="nucleotide sequence ID" value="NZ_JAMYWC010000004.1"/>
</dbReference>
<dbReference type="Pfam" id="PF24703">
    <property type="entry name" value="DUF7666"/>
    <property type="match status" value="1"/>
</dbReference>
<dbReference type="EMBL" id="JAMYWC010000004">
    <property type="protein sequence ID" value="MCP1173768.1"/>
    <property type="molecule type" value="Genomic_DNA"/>
</dbReference>
<dbReference type="Proteomes" id="UP001162793">
    <property type="component" value="Unassembled WGS sequence"/>
</dbReference>
<sequence>MAKKKEQAGEVVTAYKGFNQDWTCRDFQYEVGKSYEHKGDVEACSGGFHACEYPLHVLRYYKASQSRFAIVEQSGTLSRHDEDSKIASSHISVKAEIDIAGLIKAAVKYTMDRCTPAKGSVSDKDNTVVKAEGKNKSAVASGYSGAATASGNSGAATASGDSGAATASGNSGAATASGYSGAATASGDSGAATASGNSGAATASGDSGAATASGNSGAATASGYYGAATASGYYGAATASGNYGAATASGDSGAATASGYYGAATASGNYGAATASGYSGAATASGYYGAATASGNSGAATASGRNGKAKGKTGCALFLVYRDVNWKIVHAKAAIVGRDGIKEDTFYRLNEKGEFVEV</sequence>
<protein>
    <recommendedName>
        <fullName evidence="2">DUF7666 domain-containing protein</fullName>
    </recommendedName>
</protein>
<comment type="caution">
    <text evidence="3">The sequence shown here is derived from an EMBL/GenBank/DDBJ whole genome shotgun (WGS) entry which is preliminary data.</text>
</comment>
<gene>
    <name evidence="3" type="ORF">NKG59_15510</name>
</gene>